<dbReference type="GeneID" id="81123211"/>
<proteinExistence type="predicted"/>
<dbReference type="InterPro" id="IPR036390">
    <property type="entry name" value="WH_DNA-bd_sf"/>
</dbReference>
<organism evidence="3 4">
    <name type="scientific">Halobaculum litoreum</name>
    <dbReference type="NCBI Taxonomy" id="3031998"/>
    <lineage>
        <taxon>Archaea</taxon>
        <taxon>Methanobacteriati</taxon>
        <taxon>Methanobacteriota</taxon>
        <taxon>Stenosarchaea group</taxon>
        <taxon>Halobacteria</taxon>
        <taxon>Halobacteriales</taxon>
        <taxon>Haloferacaceae</taxon>
        <taxon>Halobaculum</taxon>
    </lineage>
</organism>
<evidence type="ECO:0000259" key="2">
    <source>
        <dbReference type="Pfam" id="PF24035"/>
    </source>
</evidence>
<feature type="region of interest" description="Disordered" evidence="1">
    <location>
        <begin position="88"/>
        <end position="118"/>
    </location>
</feature>
<evidence type="ECO:0000256" key="1">
    <source>
        <dbReference type="SAM" id="MobiDB-lite"/>
    </source>
</evidence>
<accession>A0ABD5XK08</accession>
<feature type="domain" description="DUF7344" evidence="2">
    <location>
        <begin position="13"/>
        <end position="79"/>
    </location>
</feature>
<dbReference type="RefSeq" id="WP_284013108.1">
    <property type="nucleotide sequence ID" value="NZ_CP126156.1"/>
</dbReference>
<keyword evidence="4" id="KW-1185">Reference proteome</keyword>
<dbReference type="Gene3D" id="1.10.10.10">
    <property type="entry name" value="Winged helix-like DNA-binding domain superfamily/Winged helix DNA-binding domain"/>
    <property type="match status" value="1"/>
</dbReference>
<dbReference type="AlphaFoldDB" id="A0ABD5XK08"/>
<comment type="caution">
    <text evidence="3">The sequence shown here is derived from an EMBL/GenBank/DDBJ whole genome shotgun (WGS) entry which is preliminary data.</text>
</comment>
<reference evidence="3 4" key="1">
    <citation type="journal article" date="2019" name="Int. J. Syst. Evol. Microbiol.">
        <title>The Global Catalogue of Microorganisms (GCM) 10K type strain sequencing project: providing services to taxonomists for standard genome sequencing and annotation.</title>
        <authorList>
            <consortium name="The Broad Institute Genomics Platform"/>
            <consortium name="The Broad Institute Genome Sequencing Center for Infectious Disease"/>
            <person name="Wu L."/>
            <person name="Ma J."/>
        </authorList>
    </citation>
    <scope>NUCLEOTIDE SEQUENCE [LARGE SCALE GENOMIC DNA]</scope>
    <source>
        <strain evidence="3 4">DT92</strain>
    </source>
</reference>
<dbReference type="InterPro" id="IPR036388">
    <property type="entry name" value="WH-like_DNA-bd_sf"/>
</dbReference>
<evidence type="ECO:0000313" key="4">
    <source>
        <dbReference type="Proteomes" id="UP001596368"/>
    </source>
</evidence>
<dbReference type="InterPro" id="IPR055768">
    <property type="entry name" value="DUF7344"/>
</dbReference>
<protein>
    <recommendedName>
        <fullName evidence="2">DUF7344 domain-containing protein</fullName>
    </recommendedName>
</protein>
<name>A0ABD5XK08_9EURY</name>
<dbReference type="EMBL" id="JBHSZG010000001">
    <property type="protein sequence ID" value="MFC7135558.1"/>
    <property type="molecule type" value="Genomic_DNA"/>
</dbReference>
<sequence>MTTHPEVDWSAVFAALASSRRRAVLRRLRATAHGSLSVADLAADAADPAASTLEFDHVHLPKLVDAGLIVADDDGGTVTTTPVAEALPDPLLAPEEHGAPSPAAPTERAGGVADTDDD</sequence>
<dbReference type="SUPFAM" id="SSF46785">
    <property type="entry name" value="Winged helix' DNA-binding domain"/>
    <property type="match status" value="1"/>
</dbReference>
<dbReference type="Pfam" id="PF24035">
    <property type="entry name" value="DUF7344"/>
    <property type="match status" value="1"/>
</dbReference>
<dbReference type="Proteomes" id="UP001596368">
    <property type="component" value="Unassembled WGS sequence"/>
</dbReference>
<gene>
    <name evidence="3" type="ORF">ACFQRB_00890</name>
</gene>
<evidence type="ECO:0000313" key="3">
    <source>
        <dbReference type="EMBL" id="MFC7135558.1"/>
    </source>
</evidence>